<evidence type="ECO:0000256" key="2">
    <source>
        <dbReference type="SAM" id="Phobius"/>
    </source>
</evidence>
<reference evidence="3 4" key="1">
    <citation type="journal article" date="2013" name="Genome Announc.">
        <title>Genome Sequence of an Epidemic Isolate of Mycobacterium abscessus subsp. bolletii from Rio de Janeiro, Brazil.</title>
        <authorList>
            <person name="Davidson R.M."/>
            <person name="Reynolds P.R."/>
            <person name="Farias-Hesson E."/>
            <person name="Duarte R.S."/>
            <person name="Jackson M."/>
            <person name="Strong M."/>
        </authorList>
    </citation>
    <scope>NUCLEOTIDE SEQUENCE [LARGE SCALE GENOMIC DNA]</scope>
    <source>
        <strain evidence="3 4">CRM-0020</strain>
    </source>
</reference>
<evidence type="ECO:0000313" key="3">
    <source>
        <dbReference type="EMBL" id="EPQ21002.1"/>
    </source>
</evidence>
<organism evidence="3 4">
    <name type="scientific">Mycobacteroides abscessus subsp. bolletii CRM-0020</name>
    <dbReference type="NCBI Taxonomy" id="1306401"/>
    <lineage>
        <taxon>Bacteria</taxon>
        <taxon>Bacillati</taxon>
        <taxon>Actinomycetota</taxon>
        <taxon>Actinomycetes</taxon>
        <taxon>Mycobacteriales</taxon>
        <taxon>Mycobacteriaceae</taxon>
        <taxon>Mycobacteroides</taxon>
        <taxon>Mycobacteroides abscessus</taxon>
    </lineage>
</organism>
<evidence type="ECO:0008006" key="5">
    <source>
        <dbReference type="Google" id="ProtNLM"/>
    </source>
</evidence>
<evidence type="ECO:0000256" key="1">
    <source>
        <dbReference type="SAM" id="MobiDB-lite"/>
    </source>
</evidence>
<gene>
    <name evidence="3" type="ORF">J108_23615</name>
</gene>
<keyword evidence="2" id="KW-0812">Transmembrane</keyword>
<dbReference type="Proteomes" id="UP000014969">
    <property type="component" value="Unassembled WGS sequence"/>
</dbReference>
<dbReference type="AlphaFoldDB" id="A0A829HN52"/>
<dbReference type="EMBL" id="ATFQ01000040">
    <property type="protein sequence ID" value="EPQ21002.1"/>
    <property type="molecule type" value="Genomic_DNA"/>
</dbReference>
<name>A0A829HN52_9MYCO</name>
<evidence type="ECO:0000313" key="4">
    <source>
        <dbReference type="Proteomes" id="UP000014969"/>
    </source>
</evidence>
<feature type="region of interest" description="Disordered" evidence="1">
    <location>
        <begin position="80"/>
        <end position="107"/>
    </location>
</feature>
<protein>
    <recommendedName>
        <fullName evidence="5">Type VII secretion protein EccE</fullName>
    </recommendedName>
</protein>
<keyword evidence="2" id="KW-1133">Transmembrane helix</keyword>
<sequence length="573" mass="61163">MTQRPVEIFLTVATAAACAAVPASWWPGKVLAVAGALLILAVGLTTVYGLTVTGWITKRIGEARKTRKTRQALARARTARHAAESALSPVQADAADTETPEGGPEDKSVVIHKIAGITVAVAAHGPELISVIRLDGPALLPRLIHAGTVQAPQARIPLDTIETAIAQLREGGPFSYDITFNCRRLADTRYAATYDHVQAGRAIGGQRNAYLITRYRPSEAPWYFSARPDPEHAVAANTVRLSRAIATAGCANEPLDGVGLAAFKAATAYEGIPQWRNIAPERPGGLHEATYLIDPGYLNSENLAELWATRAHQVLLTLHHGQQGWYGFVRLRTDSPDPTPPLAILHPLPGQQLQVAAYGYPGRTPETVIPYPAVGSLADLDLPAGSDGQILCVDPQGTSVLASLVPAPRRHTIALLSAVPAAQVLVRAAANGADVTLITDRPAHWRHLVREGVQLAPGTPEKATWAALFVYDGLQSDLVPTDSDASIVLLNPADIVNPEPTAPPADGSQAPEEKPDDRDPIVKLLDRAELVLWEDPATGSMAVGSRHGLYVGNIRIDPSEVPHLQPLRQEAMR</sequence>
<feature type="region of interest" description="Disordered" evidence="1">
    <location>
        <begin position="495"/>
        <end position="519"/>
    </location>
</feature>
<dbReference type="PROSITE" id="PS51257">
    <property type="entry name" value="PROKAR_LIPOPROTEIN"/>
    <property type="match status" value="1"/>
</dbReference>
<feature type="transmembrane region" description="Helical" evidence="2">
    <location>
        <begin position="30"/>
        <end position="57"/>
    </location>
</feature>
<keyword evidence="2" id="KW-0472">Membrane</keyword>
<accession>A0A829HN52</accession>
<comment type="caution">
    <text evidence="3">The sequence shown here is derived from an EMBL/GenBank/DDBJ whole genome shotgun (WGS) entry which is preliminary data.</text>
</comment>
<proteinExistence type="predicted"/>